<feature type="binding site" evidence="6">
    <location>
        <position position="9"/>
    </location>
    <ligand>
        <name>FMN</name>
        <dbReference type="ChEBI" id="CHEBI:58210"/>
    </ligand>
</feature>
<feature type="binding site" evidence="6">
    <location>
        <begin position="15"/>
        <end position="17"/>
    </location>
    <ligand>
        <name>FMN</name>
        <dbReference type="ChEBI" id="CHEBI:58210"/>
    </ligand>
</feature>
<comment type="caution">
    <text evidence="8">The sequence shown here is derived from an EMBL/GenBank/DDBJ whole genome shotgun (WGS) entry which is preliminary data.</text>
</comment>
<evidence type="ECO:0000259" key="7">
    <source>
        <dbReference type="Pfam" id="PF02525"/>
    </source>
</evidence>
<gene>
    <name evidence="6" type="primary">azoR</name>
    <name evidence="8" type="ORF">ACFPFW_04930</name>
</gene>
<keyword evidence="4 6" id="KW-0520">NAD</keyword>
<feature type="domain" description="Flavodoxin-like fold" evidence="7">
    <location>
        <begin position="1"/>
        <end position="199"/>
    </location>
</feature>
<evidence type="ECO:0000256" key="5">
    <source>
        <dbReference type="ARBA" id="ARBA00048542"/>
    </source>
</evidence>
<evidence type="ECO:0000256" key="6">
    <source>
        <dbReference type="HAMAP-Rule" id="MF_01216"/>
    </source>
</evidence>
<dbReference type="Gene3D" id="3.40.50.360">
    <property type="match status" value="1"/>
</dbReference>
<dbReference type="RefSeq" id="WP_114958616.1">
    <property type="nucleotide sequence ID" value="NZ_JBHSJF010000005.1"/>
</dbReference>
<evidence type="ECO:0000313" key="9">
    <source>
        <dbReference type="Proteomes" id="UP001595796"/>
    </source>
</evidence>
<dbReference type="Pfam" id="PF02525">
    <property type="entry name" value="Flavodoxin_2"/>
    <property type="match status" value="1"/>
</dbReference>
<dbReference type="PANTHER" id="PTHR43741">
    <property type="entry name" value="FMN-DEPENDENT NADH-AZOREDUCTASE 1"/>
    <property type="match status" value="1"/>
</dbReference>
<sequence length="203" mass="21418">MTLLHIDSSITGSESVSRKLTTDIVAHLTAQRPDLRVVYRDLAAQPVPHQTEALLIAKSGAGTPGTDLQAAITATDTALDDFLAAEIVVIGAPMYNFSVPSQLKAWIDALAVPGRTFAYGANGVEGLCGDKKLIVASSRGGIYSPPSPIAVLDHQETFLRGFFGFIGVTDISFVRAEGVRMGPEQKEQALAAARAETQALRAA</sequence>
<evidence type="ECO:0000256" key="4">
    <source>
        <dbReference type="ARBA" id="ARBA00023027"/>
    </source>
</evidence>
<accession>A0ABV9YYZ8</accession>
<comment type="cofactor">
    <cofactor evidence="6">
        <name>FMN</name>
        <dbReference type="ChEBI" id="CHEBI:58210"/>
    </cofactor>
    <text evidence="6">Binds 1 FMN per subunit.</text>
</comment>
<feature type="binding site" evidence="6">
    <location>
        <begin position="138"/>
        <end position="141"/>
    </location>
    <ligand>
        <name>FMN</name>
        <dbReference type="ChEBI" id="CHEBI:58210"/>
    </ligand>
</feature>
<dbReference type="SUPFAM" id="SSF52218">
    <property type="entry name" value="Flavoproteins"/>
    <property type="match status" value="1"/>
</dbReference>
<dbReference type="InterPro" id="IPR023048">
    <property type="entry name" value="NADH:quinone_OxRdtase_FMN_depd"/>
</dbReference>
<dbReference type="PANTHER" id="PTHR43741:SF4">
    <property type="entry name" value="FMN-DEPENDENT NADH:QUINONE OXIDOREDUCTASE"/>
    <property type="match status" value="1"/>
</dbReference>
<keyword evidence="2 6" id="KW-0288">FMN</keyword>
<keyword evidence="9" id="KW-1185">Reference proteome</keyword>
<name>A0ABV9YYZ8_9HYPH</name>
<evidence type="ECO:0000313" key="8">
    <source>
        <dbReference type="EMBL" id="MFC5067357.1"/>
    </source>
</evidence>
<organism evidence="8 9">
    <name type="scientific">Flaviflagellibacter deserti</name>
    <dbReference type="NCBI Taxonomy" id="2267266"/>
    <lineage>
        <taxon>Bacteria</taxon>
        <taxon>Pseudomonadati</taxon>
        <taxon>Pseudomonadota</taxon>
        <taxon>Alphaproteobacteria</taxon>
        <taxon>Hyphomicrobiales</taxon>
        <taxon>Flaviflagellibacter</taxon>
    </lineage>
</organism>
<comment type="catalytic activity">
    <reaction evidence="6">
        <text>2 a quinone + NADH + H(+) = 2 a 1,4-benzosemiquinone + NAD(+)</text>
        <dbReference type="Rhea" id="RHEA:65952"/>
        <dbReference type="ChEBI" id="CHEBI:15378"/>
        <dbReference type="ChEBI" id="CHEBI:57540"/>
        <dbReference type="ChEBI" id="CHEBI:57945"/>
        <dbReference type="ChEBI" id="CHEBI:132124"/>
        <dbReference type="ChEBI" id="CHEBI:134225"/>
    </reaction>
</comment>
<comment type="function">
    <text evidence="6">Also exhibits azoreductase activity. Catalyzes the reductive cleavage of the azo bond in aromatic azo compounds to the corresponding amines.</text>
</comment>
<keyword evidence="3 6" id="KW-0560">Oxidoreductase</keyword>
<protein>
    <recommendedName>
        <fullName evidence="6">FMN dependent NADH:quinone oxidoreductase</fullName>
        <ecNumber evidence="6">1.6.5.-</ecNumber>
    </recommendedName>
    <alternativeName>
        <fullName evidence="6">Azo-dye reductase</fullName>
    </alternativeName>
    <alternativeName>
        <fullName evidence="6">FMN-dependent NADH-azo compound oxidoreductase</fullName>
    </alternativeName>
    <alternativeName>
        <fullName evidence="6">FMN-dependent NADH-azoreductase</fullName>
        <ecNumber evidence="6">1.7.1.17</ecNumber>
    </alternativeName>
</protein>
<dbReference type="HAMAP" id="MF_01216">
    <property type="entry name" value="Azoreductase_type1"/>
    <property type="match status" value="1"/>
</dbReference>
<evidence type="ECO:0000256" key="1">
    <source>
        <dbReference type="ARBA" id="ARBA00022630"/>
    </source>
</evidence>
<comment type="catalytic activity">
    <reaction evidence="5">
        <text>N,N-dimethyl-1,4-phenylenediamine + anthranilate + 2 NAD(+) = 2-(4-dimethylaminophenyl)diazenylbenzoate + 2 NADH + 2 H(+)</text>
        <dbReference type="Rhea" id="RHEA:55872"/>
        <dbReference type="ChEBI" id="CHEBI:15378"/>
        <dbReference type="ChEBI" id="CHEBI:15783"/>
        <dbReference type="ChEBI" id="CHEBI:16567"/>
        <dbReference type="ChEBI" id="CHEBI:57540"/>
        <dbReference type="ChEBI" id="CHEBI:57945"/>
        <dbReference type="ChEBI" id="CHEBI:71579"/>
        <dbReference type="EC" id="1.7.1.17"/>
    </reaction>
    <physiologicalReaction direction="right-to-left" evidence="5">
        <dbReference type="Rhea" id="RHEA:55874"/>
    </physiologicalReaction>
</comment>
<feature type="binding site" evidence="6">
    <location>
        <begin position="94"/>
        <end position="97"/>
    </location>
    <ligand>
        <name>FMN</name>
        <dbReference type="ChEBI" id="CHEBI:58210"/>
    </ligand>
</feature>
<reference evidence="9" key="1">
    <citation type="journal article" date="2019" name="Int. J. Syst. Evol. Microbiol.">
        <title>The Global Catalogue of Microorganisms (GCM) 10K type strain sequencing project: providing services to taxonomists for standard genome sequencing and annotation.</title>
        <authorList>
            <consortium name="The Broad Institute Genomics Platform"/>
            <consortium name="The Broad Institute Genome Sequencing Center for Infectious Disease"/>
            <person name="Wu L."/>
            <person name="Ma J."/>
        </authorList>
    </citation>
    <scope>NUCLEOTIDE SEQUENCE [LARGE SCALE GENOMIC DNA]</scope>
    <source>
        <strain evidence="9">CGMCC 1.16444</strain>
    </source>
</reference>
<comment type="subunit">
    <text evidence="6">Homodimer.</text>
</comment>
<evidence type="ECO:0000256" key="3">
    <source>
        <dbReference type="ARBA" id="ARBA00023002"/>
    </source>
</evidence>
<keyword evidence="1 6" id="KW-0285">Flavoprotein</keyword>
<evidence type="ECO:0000256" key="2">
    <source>
        <dbReference type="ARBA" id="ARBA00022643"/>
    </source>
</evidence>
<dbReference type="InterPro" id="IPR003680">
    <property type="entry name" value="Flavodoxin_fold"/>
</dbReference>
<dbReference type="EC" id="1.6.5.-" evidence="6"/>
<dbReference type="Proteomes" id="UP001595796">
    <property type="component" value="Unassembled WGS sequence"/>
</dbReference>
<comment type="function">
    <text evidence="6">Quinone reductase that provides resistance to thiol-specific stress caused by electrophilic quinones.</text>
</comment>
<dbReference type="InterPro" id="IPR050104">
    <property type="entry name" value="FMN-dep_NADH:Q_OxRdtase_AzoR1"/>
</dbReference>
<dbReference type="EC" id="1.7.1.17" evidence="6"/>
<dbReference type="EMBL" id="JBHSJF010000005">
    <property type="protein sequence ID" value="MFC5067357.1"/>
    <property type="molecule type" value="Genomic_DNA"/>
</dbReference>
<comment type="similarity">
    <text evidence="6">Belongs to the azoreductase type 1 family.</text>
</comment>
<dbReference type="InterPro" id="IPR029039">
    <property type="entry name" value="Flavoprotein-like_sf"/>
</dbReference>
<proteinExistence type="inferred from homology"/>